<protein>
    <submittedName>
        <fullName evidence="5">Nonribosomal peptide synthetase protein BlmVII</fullName>
    </submittedName>
</protein>
<dbReference type="GO" id="GO:0044550">
    <property type="term" value="P:secondary metabolite biosynthetic process"/>
    <property type="evidence" value="ECO:0007669"/>
    <property type="project" value="TreeGrafter"/>
</dbReference>
<keyword evidence="2" id="KW-0596">Phosphopantetheine</keyword>
<dbReference type="InterPro" id="IPR036736">
    <property type="entry name" value="ACP-like_sf"/>
</dbReference>
<dbReference type="SUPFAM" id="SSF52777">
    <property type="entry name" value="CoA-dependent acyltransferases"/>
    <property type="match status" value="2"/>
</dbReference>
<accession>A0A1H9VZM9</accession>
<evidence type="ECO:0000313" key="6">
    <source>
        <dbReference type="Proteomes" id="UP000199352"/>
    </source>
</evidence>
<dbReference type="GO" id="GO:0003824">
    <property type="term" value="F:catalytic activity"/>
    <property type="evidence" value="ECO:0007669"/>
    <property type="project" value="InterPro"/>
</dbReference>
<name>A0A1H9VZM9_9PSEU</name>
<dbReference type="Gene3D" id="1.10.1200.10">
    <property type="entry name" value="ACP-like"/>
    <property type="match status" value="1"/>
</dbReference>
<dbReference type="Pfam" id="PF00501">
    <property type="entry name" value="AMP-binding"/>
    <property type="match status" value="1"/>
</dbReference>
<evidence type="ECO:0000259" key="4">
    <source>
        <dbReference type="PROSITE" id="PS50075"/>
    </source>
</evidence>
<dbReference type="InterPro" id="IPR010071">
    <property type="entry name" value="AA_adenyl_dom"/>
</dbReference>
<dbReference type="InterPro" id="IPR041464">
    <property type="entry name" value="TubC_N"/>
</dbReference>
<dbReference type="InterPro" id="IPR023213">
    <property type="entry name" value="CAT-like_dom_sf"/>
</dbReference>
<evidence type="ECO:0000256" key="3">
    <source>
        <dbReference type="ARBA" id="ARBA00022553"/>
    </source>
</evidence>
<evidence type="ECO:0000256" key="1">
    <source>
        <dbReference type="ARBA" id="ARBA00001957"/>
    </source>
</evidence>
<keyword evidence="6" id="KW-1185">Reference proteome</keyword>
<dbReference type="InterPro" id="IPR045851">
    <property type="entry name" value="AMP-bd_C_sf"/>
</dbReference>
<dbReference type="CDD" id="cd19531">
    <property type="entry name" value="LCL_NRPS-like"/>
    <property type="match status" value="1"/>
</dbReference>
<dbReference type="GO" id="GO:0031177">
    <property type="term" value="F:phosphopantetheine binding"/>
    <property type="evidence" value="ECO:0007669"/>
    <property type="project" value="InterPro"/>
</dbReference>
<dbReference type="RefSeq" id="WP_089960772.1">
    <property type="nucleotide sequence ID" value="NZ_FOFR01000029.1"/>
</dbReference>
<dbReference type="FunFam" id="3.40.50.980:FF:000001">
    <property type="entry name" value="Non-ribosomal peptide synthetase"/>
    <property type="match status" value="1"/>
</dbReference>
<proteinExistence type="predicted"/>
<dbReference type="PANTHER" id="PTHR45527">
    <property type="entry name" value="NONRIBOSOMAL PEPTIDE SYNTHETASE"/>
    <property type="match status" value="1"/>
</dbReference>
<dbReference type="Pfam" id="PF18563">
    <property type="entry name" value="TubC_N"/>
    <property type="match status" value="1"/>
</dbReference>
<dbReference type="GO" id="GO:0008610">
    <property type="term" value="P:lipid biosynthetic process"/>
    <property type="evidence" value="ECO:0007669"/>
    <property type="project" value="UniProtKB-ARBA"/>
</dbReference>
<gene>
    <name evidence="5" type="ORF">SAMN05216188_12945</name>
</gene>
<dbReference type="Proteomes" id="UP000199352">
    <property type="component" value="Unassembled WGS sequence"/>
</dbReference>
<dbReference type="STRING" id="402600.SAMN05216188_12945"/>
<dbReference type="Gene3D" id="3.30.300.30">
    <property type="match status" value="1"/>
</dbReference>
<dbReference type="Pfam" id="PF00550">
    <property type="entry name" value="PP-binding"/>
    <property type="match status" value="1"/>
</dbReference>
<dbReference type="NCBIfam" id="TIGR01733">
    <property type="entry name" value="AA-adenyl-dom"/>
    <property type="match status" value="1"/>
</dbReference>
<dbReference type="InterPro" id="IPR042099">
    <property type="entry name" value="ANL_N_sf"/>
</dbReference>
<dbReference type="Gene3D" id="3.30.559.30">
    <property type="entry name" value="Nonribosomal peptide synthetase, condensation domain"/>
    <property type="match status" value="1"/>
</dbReference>
<evidence type="ECO:0000313" key="5">
    <source>
        <dbReference type="EMBL" id="SES27135.1"/>
    </source>
</evidence>
<dbReference type="EMBL" id="FOFR01000029">
    <property type="protein sequence ID" value="SES27135.1"/>
    <property type="molecule type" value="Genomic_DNA"/>
</dbReference>
<dbReference type="Gene3D" id="1.10.10.1830">
    <property type="entry name" value="Non-ribosomal peptide synthase, adenylation domain"/>
    <property type="match status" value="1"/>
</dbReference>
<dbReference type="Gene3D" id="3.40.50.12780">
    <property type="entry name" value="N-terminal domain of ligase-like"/>
    <property type="match status" value="1"/>
</dbReference>
<dbReference type="OrthoDB" id="2472181at2"/>
<keyword evidence="3" id="KW-0597">Phosphoprotein</keyword>
<organism evidence="5 6">
    <name type="scientific">Lentzea xinjiangensis</name>
    <dbReference type="NCBI Taxonomy" id="402600"/>
    <lineage>
        <taxon>Bacteria</taxon>
        <taxon>Bacillati</taxon>
        <taxon>Actinomycetota</taxon>
        <taxon>Actinomycetes</taxon>
        <taxon>Pseudonocardiales</taxon>
        <taxon>Pseudonocardiaceae</taxon>
        <taxon>Lentzea</taxon>
    </lineage>
</organism>
<dbReference type="GO" id="GO:0005737">
    <property type="term" value="C:cytoplasm"/>
    <property type="evidence" value="ECO:0007669"/>
    <property type="project" value="TreeGrafter"/>
</dbReference>
<dbReference type="Pfam" id="PF00668">
    <property type="entry name" value="Condensation"/>
    <property type="match status" value="1"/>
</dbReference>
<dbReference type="SUPFAM" id="SSF47336">
    <property type="entry name" value="ACP-like"/>
    <property type="match status" value="1"/>
</dbReference>
<reference evidence="6" key="1">
    <citation type="submission" date="2016-10" db="EMBL/GenBank/DDBJ databases">
        <authorList>
            <person name="Varghese N."/>
            <person name="Submissions S."/>
        </authorList>
    </citation>
    <scope>NUCLEOTIDE SEQUENCE [LARGE SCALE GENOMIC DNA]</scope>
    <source>
        <strain evidence="6">CGMCC 4.3525</strain>
    </source>
</reference>
<dbReference type="PANTHER" id="PTHR45527:SF1">
    <property type="entry name" value="FATTY ACID SYNTHASE"/>
    <property type="match status" value="1"/>
</dbReference>
<sequence>MNTPASTVEFLADLRRRGITVTADADDLRCTAPRTVLTAELRAEIVARKPEILRELRAAAGVVPMSDSTPPLSFAQERLWLVHRFHPGSSAYHATLHLRLSGALVVPALRTALRDLVRRHAVLRTRYPVVDGAPTAEVWPTAAPVLPLVDLSGRPVPEATVASGRIAAALTARPFDLETGPVMRSVLVRRGPEDHDLVLVRHHIASDGWSLGVLLSDLVELYRAHAAGSRADLAPLPVQYGDFAAWQRQRATAPDFGERLARWTSALDGAPAQLNLLGRPQGTEPDGLAGSTSARIGEALTGQLRRLAVRQRTTLFPVLLSAFVLALSSLSGQHDVVVGAPVAGRTRRELDHLIGCFVNLLPLRVDLSGATDFAHLLERVAAVVRQGLEDQEVPFERIVDALRPDRSFVDTPLVQAVLAYQNTPASRITLPGLTATVLASPPVAAKFPLAMTMTPGADDLGLALELEFDQARVHPATAAEVLARTVVALETAGTAPDLPLSRIGWTTPVPTDAPGEVPVGTGLLHLEFERVAADQPDAVAITDDRAQITYRQLDTRANVLASALADRGVGRDTLVGLCVEPSIDLVVGMLAILKTGAAYVPMDPADPPLRRAELTAEAGLKLVVTKRAVLNSPESRAEFLFLDHLRRRGAARPATRRVHQDNLAYVIFTSGSTGGQKGVLVSHRNIVSVLSGCRAAVPEAAGGRHTWAVLHSPAFDFSAWEIWGALTNGARLVIVPPGVVRAPDELWQTVMTEQVSVLSQTPGAFRALLPTAVRSHPDRTPLEAVVLGGESCEVGKLAPWFGSYGGRAPALVNMFGITETTVHVTARHLSPADVTGPVASPLGQAVPGQRIDVVDEDGNPRAAGGQGELVVSGAGLTRGYLGRPGLTADRFRPAPHHPGARRYHSGDLARLLPGDLDYLGRRDKQISLRGYRVEPGEVEAAVLTHPGVRDCLVVPHGIGDRQQLVAYLVAEPETATTDLSTTAVRAFLSTTLPRHLVPARTLVVDELPLTRNGKYDLRALPVPPPDRSSGRPVASRTEVTIGDLIAEVLGWSSATGIGAHDNFFDLGGDSLLVTQFHFQLVTTFGIDLPVRTVYQAPDIAALAATVDRMRAVRHRDLVREALELAENATSPREEPA</sequence>
<dbReference type="InterPro" id="IPR000873">
    <property type="entry name" value="AMP-dep_synth/lig_dom"/>
</dbReference>
<comment type="cofactor">
    <cofactor evidence="1">
        <name>pantetheine 4'-phosphate</name>
        <dbReference type="ChEBI" id="CHEBI:47942"/>
    </cofactor>
</comment>
<dbReference type="Pfam" id="PF13193">
    <property type="entry name" value="AMP-binding_C"/>
    <property type="match status" value="1"/>
</dbReference>
<dbReference type="SMART" id="SM00823">
    <property type="entry name" value="PKS_PP"/>
    <property type="match status" value="1"/>
</dbReference>
<dbReference type="InterPro" id="IPR020806">
    <property type="entry name" value="PKS_PP-bd"/>
</dbReference>
<dbReference type="InterPro" id="IPR009081">
    <property type="entry name" value="PP-bd_ACP"/>
</dbReference>
<dbReference type="GO" id="GO:0043041">
    <property type="term" value="P:amino acid activation for nonribosomal peptide biosynthetic process"/>
    <property type="evidence" value="ECO:0007669"/>
    <property type="project" value="TreeGrafter"/>
</dbReference>
<dbReference type="PROSITE" id="PS50075">
    <property type="entry name" value="CARRIER"/>
    <property type="match status" value="1"/>
</dbReference>
<dbReference type="Gene3D" id="3.30.559.10">
    <property type="entry name" value="Chloramphenicol acetyltransferase-like domain"/>
    <property type="match status" value="1"/>
</dbReference>
<dbReference type="InterPro" id="IPR044894">
    <property type="entry name" value="TubC_N_sf"/>
</dbReference>
<feature type="domain" description="Carrier" evidence="4">
    <location>
        <begin position="1035"/>
        <end position="1110"/>
    </location>
</feature>
<dbReference type="InterPro" id="IPR001242">
    <property type="entry name" value="Condensation_dom"/>
</dbReference>
<dbReference type="SUPFAM" id="SSF56801">
    <property type="entry name" value="Acetyl-CoA synthetase-like"/>
    <property type="match status" value="1"/>
</dbReference>
<evidence type="ECO:0000256" key="2">
    <source>
        <dbReference type="ARBA" id="ARBA00022450"/>
    </source>
</evidence>
<dbReference type="AlphaFoldDB" id="A0A1H9VZM9"/>
<dbReference type="InterPro" id="IPR025110">
    <property type="entry name" value="AMP-bd_C"/>
</dbReference>